<reference evidence="1" key="2">
    <citation type="journal article" date="2015" name="Fish Shellfish Immunol.">
        <title>Early steps in the European eel (Anguilla anguilla)-Vibrio vulnificus interaction in the gills: Role of the RtxA13 toxin.</title>
        <authorList>
            <person name="Callol A."/>
            <person name="Pajuelo D."/>
            <person name="Ebbesson L."/>
            <person name="Teles M."/>
            <person name="MacKenzie S."/>
            <person name="Amaro C."/>
        </authorList>
    </citation>
    <scope>NUCLEOTIDE SEQUENCE</scope>
</reference>
<reference evidence="1" key="1">
    <citation type="submission" date="2014-11" db="EMBL/GenBank/DDBJ databases">
        <authorList>
            <person name="Amaro Gonzalez C."/>
        </authorList>
    </citation>
    <scope>NUCLEOTIDE SEQUENCE</scope>
</reference>
<sequence length="44" mass="5173">MLPTVYLSQQGEFHNWAPQQLVYPEKALRRGFNRSQILEPETAQ</sequence>
<organism evidence="1">
    <name type="scientific">Anguilla anguilla</name>
    <name type="common">European freshwater eel</name>
    <name type="synonym">Muraena anguilla</name>
    <dbReference type="NCBI Taxonomy" id="7936"/>
    <lineage>
        <taxon>Eukaryota</taxon>
        <taxon>Metazoa</taxon>
        <taxon>Chordata</taxon>
        <taxon>Craniata</taxon>
        <taxon>Vertebrata</taxon>
        <taxon>Euteleostomi</taxon>
        <taxon>Actinopterygii</taxon>
        <taxon>Neopterygii</taxon>
        <taxon>Teleostei</taxon>
        <taxon>Anguilliformes</taxon>
        <taxon>Anguillidae</taxon>
        <taxon>Anguilla</taxon>
    </lineage>
</organism>
<accession>A0A0E9VAJ8</accession>
<evidence type="ECO:0000313" key="1">
    <source>
        <dbReference type="EMBL" id="JAH75051.1"/>
    </source>
</evidence>
<name>A0A0E9VAJ8_ANGAN</name>
<protein>
    <submittedName>
        <fullName evidence="1">Uncharacterized protein</fullName>
    </submittedName>
</protein>
<dbReference type="AlphaFoldDB" id="A0A0E9VAJ8"/>
<dbReference type="EMBL" id="GBXM01033526">
    <property type="protein sequence ID" value="JAH75051.1"/>
    <property type="molecule type" value="Transcribed_RNA"/>
</dbReference>
<proteinExistence type="predicted"/>